<evidence type="ECO:0000256" key="2">
    <source>
        <dbReference type="ARBA" id="ARBA00007131"/>
    </source>
</evidence>
<comment type="similarity">
    <text evidence="2">Belongs to the transketolase family.</text>
</comment>
<evidence type="ECO:0000259" key="4">
    <source>
        <dbReference type="SMART" id="SM00861"/>
    </source>
</evidence>
<dbReference type="Gene3D" id="3.40.50.920">
    <property type="match status" value="1"/>
</dbReference>
<evidence type="ECO:0000256" key="1">
    <source>
        <dbReference type="ARBA" id="ARBA00001964"/>
    </source>
</evidence>
<dbReference type="Gene3D" id="3.40.50.970">
    <property type="match status" value="1"/>
</dbReference>
<dbReference type="SMART" id="SM00861">
    <property type="entry name" value="Transket_pyr"/>
    <property type="match status" value="1"/>
</dbReference>
<dbReference type="AlphaFoldDB" id="A0A0G2ZF29"/>
<dbReference type="PANTHER" id="PTHR43825">
    <property type="entry name" value="PYRUVATE DEHYDROGENASE E1 COMPONENT"/>
    <property type="match status" value="1"/>
</dbReference>
<dbReference type="InterPro" id="IPR009014">
    <property type="entry name" value="Transketo_C/PFOR_II"/>
</dbReference>
<dbReference type="KEGG" id="kpf:IX53_05890"/>
<dbReference type="SUPFAM" id="SSF52922">
    <property type="entry name" value="TK C-terminal domain-like"/>
    <property type="match status" value="1"/>
</dbReference>
<dbReference type="Proteomes" id="UP000035159">
    <property type="component" value="Chromosome"/>
</dbReference>
<dbReference type="OrthoDB" id="8732661at2"/>
<dbReference type="PATRIC" id="fig|1330330.3.peg.1193"/>
<dbReference type="PANTHER" id="PTHR43825:SF1">
    <property type="entry name" value="TRANSKETOLASE-LIKE PYRIMIDINE-BINDING DOMAIN-CONTAINING PROTEIN"/>
    <property type="match status" value="1"/>
</dbReference>
<keyword evidence="3" id="KW-0786">Thiamine pyrophosphate</keyword>
<proteinExistence type="inferred from homology"/>
<evidence type="ECO:0000256" key="3">
    <source>
        <dbReference type="ARBA" id="ARBA00023052"/>
    </source>
</evidence>
<dbReference type="EMBL" id="CP011232">
    <property type="protein sequence ID" value="AKI97423.1"/>
    <property type="molecule type" value="Genomic_DNA"/>
</dbReference>
<dbReference type="FunFam" id="3.40.50.970:FF:000129">
    <property type="entry name" value="Transketolase"/>
    <property type="match status" value="1"/>
</dbReference>
<protein>
    <submittedName>
        <fullName evidence="5">Transketolase</fullName>
    </submittedName>
</protein>
<dbReference type="Pfam" id="PF02779">
    <property type="entry name" value="Transket_pyr"/>
    <property type="match status" value="1"/>
</dbReference>
<organism evidence="5 6">
    <name type="scientific">Kosmotoga pacifica</name>
    <dbReference type="NCBI Taxonomy" id="1330330"/>
    <lineage>
        <taxon>Bacteria</taxon>
        <taxon>Thermotogati</taxon>
        <taxon>Thermotogota</taxon>
        <taxon>Thermotogae</taxon>
        <taxon>Kosmotogales</taxon>
        <taxon>Kosmotogaceae</taxon>
        <taxon>Kosmotoga</taxon>
    </lineage>
</organism>
<sequence length="320" mass="35400">MIKLVKERKPDPVMMRDVYIDQLIELAKEDPNIIVLDADLMHSNATYRFMEKYPDRAFNVGVQEANMMGIAAGLSATGKIPFTHTFACFSTRRALDQVYISIAYNRLNVKMIATDPGITAAYNGGTHMPLEDVGFMRGIPTVTIIEPVDTVMMKGLLKDITYTYGPIYVRVSRKSTTRIFEEGSRFEIGKGLTLRDGKDVTIVATGIMVAEALDAADLLEREGISARVVNIFTIKPLDRELIEKCAAETGAIVTAENHNIYNGLGSAVAEVIAETHPVPMERVGVKDLFGEVGSVDYLKKRFNMTAQDIADSVKRVLSRK</sequence>
<dbReference type="RefSeq" id="WP_047754557.1">
    <property type="nucleotide sequence ID" value="NZ_CAJUHA010000015.1"/>
</dbReference>
<dbReference type="STRING" id="1330330.IX53_05890"/>
<dbReference type="SUPFAM" id="SSF52518">
    <property type="entry name" value="Thiamin diphosphate-binding fold (THDP-binding)"/>
    <property type="match status" value="1"/>
</dbReference>
<dbReference type="InterPro" id="IPR005475">
    <property type="entry name" value="Transketolase-like_Pyr-bd"/>
</dbReference>
<feature type="domain" description="Transketolase-like pyrimidine-binding" evidence="4">
    <location>
        <begin position="13"/>
        <end position="179"/>
    </location>
</feature>
<dbReference type="InterPro" id="IPR029061">
    <property type="entry name" value="THDP-binding"/>
</dbReference>
<evidence type="ECO:0000313" key="5">
    <source>
        <dbReference type="EMBL" id="AKI97423.1"/>
    </source>
</evidence>
<dbReference type="InterPro" id="IPR033248">
    <property type="entry name" value="Transketolase_C"/>
</dbReference>
<evidence type="ECO:0000313" key="6">
    <source>
        <dbReference type="Proteomes" id="UP000035159"/>
    </source>
</evidence>
<dbReference type="Pfam" id="PF02780">
    <property type="entry name" value="Transketolase_C"/>
    <property type="match status" value="1"/>
</dbReference>
<keyword evidence="6" id="KW-1185">Reference proteome</keyword>
<dbReference type="InterPro" id="IPR051157">
    <property type="entry name" value="PDH/Transketolase"/>
</dbReference>
<reference evidence="5 6" key="1">
    <citation type="submission" date="2015-04" db="EMBL/GenBank/DDBJ databases">
        <title>Complete Genome Sequence of Kosmotoga pacifica SLHLJ1.</title>
        <authorList>
            <person name="Jiang L.J."/>
            <person name="Shao Z.Z."/>
            <person name="Jebbar M."/>
        </authorList>
    </citation>
    <scope>NUCLEOTIDE SEQUENCE [LARGE SCALE GENOMIC DNA]</scope>
    <source>
        <strain evidence="5 6">SLHLJ1</strain>
    </source>
</reference>
<name>A0A0G2ZF29_9BACT</name>
<dbReference type="CDD" id="cd07033">
    <property type="entry name" value="TPP_PYR_DXS_TK_like"/>
    <property type="match status" value="1"/>
</dbReference>
<comment type="cofactor">
    <cofactor evidence="1">
        <name>thiamine diphosphate</name>
        <dbReference type="ChEBI" id="CHEBI:58937"/>
    </cofactor>
</comment>
<accession>A0A0G2ZF29</accession>
<gene>
    <name evidence="5" type="ORF">IX53_05890</name>
</gene>